<dbReference type="Proteomes" id="UP000674217">
    <property type="component" value="Unassembled WGS sequence"/>
</dbReference>
<sequence length="179" mass="21194">MEFNKEIEIILKDCRSLAIELGSDHLSSYHFILALLKTDNFPNVIFRKKKWEFIELQKSMMEIEKKYFENYFLTKEFEKALKGSKYYAWIYNLNEIKSEHIIFALLSDKKSYAGKYLSSIGMDYLDFKTEYEITEGFEPNNFLEIIGNNDFLTKLKIPNLIYNVLKKTSANSRLARLGF</sequence>
<dbReference type="RefSeq" id="WP_210646980.1">
    <property type="nucleotide sequence ID" value="NZ_JAGFBU010000032.1"/>
</dbReference>
<evidence type="ECO:0008006" key="3">
    <source>
        <dbReference type="Google" id="ProtNLM"/>
    </source>
</evidence>
<reference evidence="1 2" key="1">
    <citation type="submission" date="2021-03" db="EMBL/GenBank/DDBJ databases">
        <title>Flavobacterium Flabelliformis Sp. Nov. And Flavobacterium Geliluteum Sp. Nov., Two Novel Multidrug Resistant Psychrophilic Species Isolated From Antarctica.</title>
        <authorList>
            <person name="Kralova S."/>
            <person name="Busse H.J."/>
            <person name="Bezdicek M."/>
            <person name="Nykrynova M."/>
            <person name="Kroupova E."/>
            <person name="Krsek D."/>
            <person name="Sedlacek I."/>
        </authorList>
    </citation>
    <scope>NUCLEOTIDE SEQUENCE [LARGE SCALE GENOMIC DNA]</scope>
    <source>
        <strain evidence="1 2">P4023</strain>
    </source>
</reference>
<evidence type="ECO:0000313" key="2">
    <source>
        <dbReference type="Proteomes" id="UP000674217"/>
    </source>
</evidence>
<comment type="caution">
    <text evidence="1">The sequence shown here is derived from an EMBL/GenBank/DDBJ whole genome shotgun (WGS) entry which is preliminary data.</text>
</comment>
<accession>A0ABS5CX93</accession>
<dbReference type="InterPro" id="IPR036628">
    <property type="entry name" value="Clp_N_dom_sf"/>
</dbReference>
<evidence type="ECO:0000313" key="1">
    <source>
        <dbReference type="EMBL" id="MBP4143256.1"/>
    </source>
</evidence>
<dbReference type="EMBL" id="JAGFBU010000032">
    <property type="protein sequence ID" value="MBP4143256.1"/>
    <property type="molecule type" value="Genomic_DNA"/>
</dbReference>
<organism evidence="1 2">
    <name type="scientific">Flavobacterium flabelliforme</name>
    <dbReference type="NCBI Taxonomy" id="2816119"/>
    <lineage>
        <taxon>Bacteria</taxon>
        <taxon>Pseudomonadati</taxon>
        <taxon>Bacteroidota</taxon>
        <taxon>Flavobacteriia</taxon>
        <taxon>Flavobacteriales</taxon>
        <taxon>Flavobacteriaceae</taxon>
        <taxon>Flavobacterium</taxon>
    </lineage>
</organism>
<gene>
    <name evidence="1" type="ORF">J3S90_15755</name>
</gene>
<keyword evidence="2" id="KW-1185">Reference proteome</keyword>
<name>A0ABS5CX93_9FLAO</name>
<protein>
    <recommendedName>
        <fullName evidence="3">Clp amino terminal domain-containing protein, pathogenicity island component</fullName>
    </recommendedName>
</protein>
<dbReference type="SUPFAM" id="SSF81923">
    <property type="entry name" value="Double Clp-N motif"/>
    <property type="match status" value="1"/>
</dbReference>
<dbReference type="Gene3D" id="1.10.1780.10">
    <property type="entry name" value="Clp, N-terminal domain"/>
    <property type="match status" value="1"/>
</dbReference>
<proteinExistence type="predicted"/>